<feature type="region of interest" description="Disordered" evidence="6">
    <location>
        <begin position="1"/>
        <end position="34"/>
    </location>
</feature>
<feature type="compositionally biased region" description="Polar residues" evidence="6">
    <location>
        <begin position="313"/>
        <end position="322"/>
    </location>
</feature>
<dbReference type="SUPFAM" id="SSF46689">
    <property type="entry name" value="Homeodomain-like"/>
    <property type="match status" value="1"/>
</dbReference>
<feature type="compositionally biased region" description="Low complexity" evidence="6">
    <location>
        <begin position="245"/>
        <end position="256"/>
    </location>
</feature>
<evidence type="ECO:0000256" key="2">
    <source>
        <dbReference type="ARBA" id="ARBA00023015"/>
    </source>
</evidence>
<comment type="subcellular location">
    <subcellularLocation>
        <location evidence="1">Nucleus</location>
    </subcellularLocation>
</comment>
<keyword evidence="11" id="KW-1185">Reference proteome</keyword>
<dbReference type="NCBIfam" id="TIGR01557">
    <property type="entry name" value="myb_SHAQKYF"/>
    <property type="match status" value="1"/>
</dbReference>
<dbReference type="CDD" id="cd00167">
    <property type="entry name" value="SANT"/>
    <property type="match status" value="1"/>
</dbReference>
<dbReference type="FunFam" id="1.10.10.60:FF:000023">
    <property type="entry name" value="protein REVEILLE 6 isoform X1"/>
    <property type="match status" value="1"/>
</dbReference>
<evidence type="ECO:0000259" key="8">
    <source>
        <dbReference type="PROSITE" id="PS51293"/>
    </source>
</evidence>
<evidence type="ECO:0000256" key="1">
    <source>
        <dbReference type="ARBA" id="ARBA00004123"/>
    </source>
</evidence>
<dbReference type="InterPro" id="IPR017884">
    <property type="entry name" value="SANT_dom"/>
</dbReference>
<evidence type="ECO:0000313" key="11">
    <source>
        <dbReference type="Proteomes" id="UP001465755"/>
    </source>
</evidence>
<evidence type="ECO:0000259" key="9">
    <source>
        <dbReference type="PROSITE" id="PS51294"/>
    </source>
</evidence>
<keyword evidence="4" id="KW-0804">Transcription</keyword>
<dbReference type="InterPro" id="IPR017930">
    <property type="entry name" value="Myb_dom"/>
</dbReference>
<dbReference type="Gene3D" id="1.10.10.60">
    <property type="entry name" value="Homeodomain-like"/>
    <property type="match status" value="1"/>
</dbReference>
<feature type="domain" description="HTH myb-type" evidence="9">
    <location>
        <begin position="41"/>
        <end position="95"/>
    </location>
</feature>
<protein>
    <submittedName>
        <fullName evidence="10">Uncharacterized protein</fullName>
    </submittedName>
</protein>
<sequence>MSSHEDAPDPGAAQAPPPTQDTEEPSPRAAEASVKVRRPYNLIKQRERWTDNEHALFLEALQKYGRAWRKIEEHVGTKTTVQIRSHAQKFFSKVDRERASGASAGTWPIVIPPPRPKRKSAAHSAGAAAKPTTSGQQQASGSFILHHVLHKRVQQLMVPGVDPAVVSTVAACAATAATSAAAAVMSAAQEMQMLRMQQGVHAPMQPGMAAHAAAKKAAQEAPPPPAQEWRYQRVRTQQGPMGTEAGVSSSSAPDAPGSDDESLAGGSPLKSPNVFRLHPAVSHHVAPMTEGESEEHRGPLMHPHNRSPPQAEGRTTPSNQHQRSLEGPRQQYTPPGQYMDGQPVPRGPPSYPDPYNPGGDPFMPSREEVMGRVTSNSVPNPRRMEHQMGPIQPVALHQALGLPPRNIADSNTMQAPPRKSSVHIPSYNDRPQGFQPYSSSQAAQAAGTSRPPPAFQQAPLPDN</sequence>
<evidence type="ECO:0000256" key="4">
    <source>
        <dbReference type="ARBA" id="ARBA00023163"/>
    </source>
</evidence>
<keyword evidence="3" id="KW-0238">DNA-binding</keyword>
<accession>A0AAW1PCX5</accession>
<reference evidence="10 11" key="1">
    <citation type="journal article" date="2024" name="Nat. Commun.">
        <title>Phylogenomics reveals the evolutionary origins of lichenization in chlorophyte algae.</title>
        <authorList>
            <person name="Puginier C."/>
            <person name="Libourel C."/>
            <person name="Otte J."/>
            <person name="Skaloud P."/>
            <person name="Haon M."/>
            <person name="Grisel S."/>
            <person name="Petersen M."/>
            <person name="Berrin J.G."/>
            <person name="Delaux P.M."/>
            <person name="Dal Grande F."/>
            <person name="Keller J."/>
        </authorList>
    </citation>
    <scope>NUCLEOTIDE SEQUENCE [LARGE SCALE GENOMIC DNA]</scope>
    <source>
        <strain evidence="10 11">SAG 2036</strain>
    </source>
</reference>
<dbReference type="SMART" id="SM00717">
    <property type="entry name" value="SANT"/>
    <property type="match status" value="1"/>
</dbReference>
<proteinExistence type="predicted"/>
<dbReference type="EMBL" id="JALJOQ010000031">
    <property type="protein sequence ID" value="KAK9807321.1"/>
    <property type="molecule type" value="Genomic_DNA"/>
</dbReference>
<dbReference type="InterPro" id="IPR006447">
    <property type="entry name" value="Myb_dom_plants"/>
</dbReference>
<keyword evidence="2" id="KW-0805">Transcription regulation</keyword>
<feature type="compositionally biased region" description="Pro residues" evidence="6">
    <location>
        <begin position="345"/>
        <end position="355"/>
    </location>
</feature>
<feature type="region of interest" description="Disordered" evidence="6">
    <location>
        <begin position="403"/>
        <end position="463"/>
    </location>
</feature>
<dbReference type="AlphaFoldDB" id="A0AAW1PCX5"/>
<dbReference type="PROSITE" id="PS51293">
    <property type="entry name" value="SANT"/>
    <property type="match status" value="1"/>
</dbReference>
<feature type="compositionally biased region" description="Low complexity" evidence="6">
    <location>
        <begin position="207"/>
        <end position="220"/>
    </location>
</feature>
<feature type="region of interest" description="Disordered" evidence="6">
    <location>
        <begin position="104"/>
        <end position="138"/>
    </location>
</feature>
<comment type="caution">
    <text evidence="10">The sequence shown here is derived from an EMBL/GenBank/DDBJ whole genome shotgun (WGS) entry which is preliminary data.</text>
</comment>
<dbReference type="GO" id="GO:0005634">
    <property type="term" value="C:nucleus"/>
    <property type="evidence" value="ECO:0007669"/>
    <property type="project" value="UniProtKB-SubCell"/>
</dbReference>
<dbReference type="Proteomes" id="UP001465755">
    <property type="component" value="Unassembled WGS sequence"/>
</dbReference>
<dbReference type="GO" id="GO:0010468">
    <property type="term" value="P:regulation of gene expression"/>
    <property type="evidence" value="ECO:0007669"/>
    <property type="project" value="UniProtKB-ARBA"/>
</dbReference>
<evidence type="ECO:0000313" key="10">
    <source>
        <dbReference type="EMBL" id="KAK9807321.1"/>
    </source>
</evidence>
<dbReference type="InterPro" id="IPR001005">
    <property type="entry name" value="SANT/Myb"/>
</dbReference>
<dbReference type="Pfam" id="PF00249">
    <property type="entry name" value="Myb_DNA-binding"/>
    <property type="match status" value="1"/>
</dbReference>
<evidence type="ECO:0000256" key="5">
    <source>
        <dbReference type="ARBA" id="ARBA00023242"/>
    </source>
</evidence>
<feature type="region of interest" description="Disordered" evidence="6">
    <location>
        <begin position="286"/>
        <end position="378"/>
    </location>
</feature>
<dbReference type="InterPro" id="IPR009057">
    <property type="entry name" value="Homeodomain-like_sf"/>
</dbReference>
<organism evidence="10 11">
    <name type="scientific">Symbiochloris irregularis</name>
    <dbReference type="NCBI Taxonomy" id="706552"/>
    <lineage>
        <taxon>Eukaryota</taxon>
        <taxon>Viridiplantae</taxon>
        <taxon>Chlorophyta</taxon>
        <taxon>core chlorophytes</taxon>
        <taxon>Trebouxiophyceae</taxon>
        <taxon>Trebouxiales</taxon>
        <taxon>Trebouxiaceae</taxon>
        <taxon>Symbiochloris</taxon>
    </lineage>
</organism>
<gene>
    <name evidence="10" type="ORF">WJX73_001512</name>
</gene>
<feature type="domain" description="Myb-like" evidence="7">
    <location>
        <begin position="45"/>
        <end position="91"/>
    </location>
</feature>
<dbReference type="GO" id="GO:0003677">
    <property type="term" value="F:DNA binding"/>
    <property type="evidence" value="ECO:0007669"/>
    <property type="project" value="UniProtKB-KW"/>
</dbReference>
<dbReference type="PROSITE" id="PS51294">
    <property type="entry name" value="HTH_MYB"/>
    <property type="match status" value="1"/>
</dbReference>
<evidence type="ECO:0000259" key="7">
    <source>
        <dbReference type="PROSITE" id="PS50090"/>
    </source>
</evidence>
<feature type="region of interest" description="Disordered" evidence="6">
    <location>
        <begin position="207"/>
        <end position="274"/>
    </location>
</feature>
<keyword evidence="5" id="KW-0539">Nucleus</keyword>
<dbReference type="PANTHER" id="PTHR12802">
    <property type="entry name" value="SWI/SNF COMPLEX-RELATED"/>
    <property type="match status" value="1"/>
</dbReference>
<dbReference type="PROSITE" id="PS50090">
    <property type="entry name" value="MYB_LIKE"/>
    <property type="match status" value="1"/>
</dbReference>
<name>A0AAW1PCX5_9CHLO</name>
<evidence type="ECO:0000256" key="3">
    <source>
        <dbReference type="ARBA" id="ARBA00023125"/>
    </source>
</evidence>
<evidence type="ECO:0000256" key="6">
    <source>
        <dbReference type="SAM" id="MobiDB-lite"/>
    </source>
</evidence>
<feature type="domain" description="SANT" evidence="8">
    <location>
        <begin position="44"/>
        <end position="95"/>
    </location>
</feature>